<keyword evidence="7" id="KW-1185">Reference proteome</keyword>
<keyword evidence="3" id="KW-0547">Nucleotide-binding</keyword>
<dbReference type="PROSITE" id="PS50893">
    <property type="entry name" value="ABC_TRANSPORTER_2"/>
    <property type="match status" value="1"/>
</dbReference>
<evidence type="ECO:0000313" key="6">
    <source>
        <dbReference type="EMBL" id="NNH69280.1"/>
    </source>
</evidence>
<evidence type="ECO:0000259" key="5">
    <source>
        <dbReference type="PROSITE" id="PS50893"/>
    </source>
</evidence>
<name>A0A849BYD2_9NOCA</name>
<dbReference type="GO" id="GO:0005524">
    <property type="term" value="F:ATP binding"/>
    <property type="evidence" value="ECO:0007669"/>
    <property type="project" value="UniProtKB-KW"/>
</dbReference>
<organism evidence="6 7">
    <name type="scientific">Nocardia uniformis</name>
    <dbReference type="NCBI Taxonomy" id="53432"/>
    <lineage>
        <taxon>Bacteria</taxon>
        <taxon>Bacillati</taxon>
        <taxon>Actinomycetota</taxon>
        <taxon>Actinomycetes</taxon>
        <taxon>Mycobacteriales</taxon>
        <taxon>Nocardiaceae</taxon>
        <taxon>Nocardia</taxon>
    </lineage>
</organism>
<gene>
    <name evidence="6" type="ORF">HLB23_05240</name>
</gene>
<dbReference type="PROSITE" id="PS00211">
    <property type="entry name" value="ABC_TRANSPORTER_1"/>
    <property type="match status" value="1"/>
</dbReference>
<dbReference type="SUPFAM" id="SSF52540">
    <property type="entry name" value="P-loop containing nucleoside triphosphate hydrolases"/>
    <property type="match status" value="1"/>
</dbReference>
<evidence type="ECO:0000256" key="2">
    <source>
        <dbReference type="ARBA" id="ARBA00022448"/>
    </source>
</evidence>
<keyword evidence="2" id="KW-0813">Transport</keyword>
<evidence type="ECO:0000256" key="4">
    <source>
        <dbReference type="ARBA" id="ARBA00022840"/>
    </source>
</evidence>
<comment type="caution">
    <text evidence="6">The sequence shown here is derived from an EMBL/GenBank/DDBJ whole genome shotgun (WGS) entry which is preliminary data.</text>
</comment>
<proteinExistence type="inferred from homology"/>
<dbReference type="Proteomes" id="UP000586827">
    <property type="component" value="Unassembled WGS sequence"/>
</dbReference>
<dbReference type="RefSeq" id="WP_067525318.1">
    <property type="nucleotide sequence ID" value="NZ_JABELX010000001.1"/>
</dbReference>
<sequence length="276" mass="30184">MSLLELDDLVVRFPGRGWRGKAFTAVDRVSLDIRRGETVGLVGESGSGKTTVGRAILGLTPIAGGAIRFDGTEIQQLGRAQRRPFAARIQVVFQDPYSSLNPTMSVADILSEPLRAAGMARAQARGRITTLLDQVGLPGDAADRYAREFSGGQRQRVAIARALALDPELVICDEAVSALDLSTRDRILSLLIDIQERTGVAYLFVSHDIAVVRHISHRVAVMKQGTVLEFGSCARVTSEPTHHFTHELLLSSLVADPERQRQRRARRQALQRASSE</sequence>
<dbReference type="SMART" id="SM00382">
    <property type="entry name" value="AAA"/>
    <property type="match status" value="1"/>
</dbReference>
<evidence type="ECO:0000313" key="7">
    <source>
        <dbReference type="Proteomes" id="UP000586827"/>
    </source>
</evidence>
<protein>
    <submittedName>
        <fullName evidence="6">ABC transporter ATP-binding protein</fullName>
    </submittedName>
</protein>
<dbReference type="GO" id="GO:0016887">
    <property type="term" value="F:ATP hydrolysis activity"/>
    <property type="evidence" value="ECO:0007669"/>
    <property type="project" value="InterPro"/>
</dbReference>
<reference evidence="6 7" key="1">
    <citation type="submission" date="2020-05" db="EMBL/GenBank/DDBJ databases">
        <title>MicrobeNet Type strains.</title>
        <authorList>
            <person name="Nicholson A.C."/>
        </authorList>
    </citation>
    <scope>NUCLEOTIDE SEQUENCE [LARGE SCALE GENOMIC DNA]</scope>
    <source>
        <strain evidence="6 7">JCM 3224</strain>
    </source>
</reference>
<dbReference type="PANTHER" id="PTHR43776:SF7">
    <property type="entry name" value="D,D-DIPEPTIDE TRANSPORT ATP-BINDING PROTEIN DDPF-RELATED"/>
    <property type="match status" value="1"/>
</dbReference>
<dbReference type="Pfam" id="PF00005">
    <property type="entry name" value="ABC_tran"/>
    <property type="match status" value="1"/>
</dbReference>
<dbReference type="InterPro" id="IPR050319">
    <property type="entry name" value="ABC_transp_ATP-bind"/>
</dbReference>
<accession>A0A849BYD2</accession>
<dbReference type="InterPro" id="IPR003439">
    <property type="entry name" value="ABC_transporter-like_ATP-bd"/>
</dbReference>
<dbReference type="InterPro" id="IPR003593">
    <property type="entry name" value="AAA+_ATPase"/>
</dbReference>
<dbReference type="InterPro" id="IPR027417">
    <property type="entry name" value="P-loop_NTPase"/>
</dbReference>
<dbReference type="EMBL" id="JABELX010000001">
    <property type="protein sequence ID" value="NNH69280.1"/>
    <property type="molecule type" value="Genomic_DNA"/>
</dbReference>
<comment type="similarity">
    <text evidence="1">Belongs to the ABC transporter superfamily.</text>
</comment>
<dbReference type="CDD" id="cd03257">
    <property type="entry name" value="ABC_NikE_OppD_transporters"/>
    <property type="match status" value="1"/>
</dbReference>
<evidence type="ECO:0000256" key="1">
    <source>
        <dbReference type="ARBA" id="ARBA00005417"/>
    </source>
</evidence>
<dbReference type="PANTHER" id="PTHR43776">
    <property type="entry name" value="TRANSPORT ATP-BINDING PROTEIN"/>
    <property type="match status" value="1"/>
</dbReference>
<dbReference type="GO" id="GO:0055085">
    <property type="term" value="P:transmembrane transport"/>
    <property type="evidence" value="ECO:0007669"/>
    <property type="project" value="UniProtKB-ARBA"/>
</dbReference>
<keyword evidence="4 6" id="KW-0067">ATP-binding</keyword>
<evidence type="ECO:0000256" key="3">
    <source>
        <dbReference type="ARBA" id="ARBA00022741"/>
    </source>
</evidence>
<dbReference type="Gene3D" id="3.40.50.300">
    <property type="entry name" value="P-loop containing nucleotide triphosphate hydrolases"/>
    <property type="match status" value="1"/>
</dbReference>
<dbReference type="AlphaFoldDB" id="A0A849BYD2"/>
<feature type="domain" description="ABC transporter" evidence="5">
    <location>
        <begin position="4"/>
        <end position="249"/>
    </location>
</feature>
<dbReference type="InterPro" id="IPR017871">
    <property type="entry name" value="ABC_transporter-like_CS"/>
</dbReference>